<protein>
    <recommendedName>
        <fullName evidence="3">ubiquitinyl hydrolase 1</fullName>
        <ecNumber evidence="3">3.4.19.12</ecNumber>
    </recommendedName>
</protein>
<dbReference type="VEuPathDB" id="TrichDB:TRFO_19022"/>
<evidence type="ECO:0000256" key="5">
    <source>
        <dbReference type="ARBA" id="ARBA00022786"/>
    </source>
</evidence>
<comment type="catalytic activity">
    <reaction evidence="1">
        <text>Thiol-dependent hydrolysis of ester, thioester, amide, peptide and isopeptide bonds formed by the C-terminal Gly of ubiquitin (a 76-residue protein attached to proteins as an intracellular targeting signal).</text>
        <dbReference type="EC" id="3.4.19.12"/>
    </reaction>
</comment>
<dbReference type="InterPro" id="IPR018200">
    <property type="entry name" value="USP_CS"/>
</dbReference>
<dbReference type="PROSITE" id="PS00972">
    <property type="entry name" value="USP_1"/>
    <property type="match status" value="1"/>
</dbReference>
<dbReference type="Pfam" id="PF00443">
    <property type="entry name" value="UCH"/>
    <property type="match status" value="1"/>
</dbReference>
<evidence type="ECO:0000256" key="2">
    <source>
        <dbReference type="ARBA" id="ARBA00009085"/>
    </source>
</evidence>
<dbReference type="PROSITE" id="PS50235">
    <property type="entry name" value="USP_3"/>
    <property type="match status" value="1"/>
</dbReference>
<gene>
    <name evidence="9" type="ORF">TRFO_19022</name>
</gene>
<dbReference type="Pfam" id="PF14533">
    <property type="entry name" value="USP7_C2"/>
    <property type="match status" value="1"/>
</dbReference>
<dbReference type="InterPro" id="IPR029346">
    <property type="entry name" value="USP_C"/>
</dbReference>
<dbReference type="AlphaFoldDB" id="A0A1J4KP55"/>
<evidence type="ECO:0000256" key="1">
    <source>
        <dbReference type="ARBA" id="ARBA00000707"/>
    </source>
</evidence>
<reference evidence="9" key="1">
    <citation type="submission" date="2016-10" db="EMBL/GenBank/DDBJ databases">
        <authorList>
            <person name="Benchimol M."/>
            <person name="Almeida L.G."/>
            <person name="Vasconcelos A.T."/>
            <person name="Perreira-Neves A."/>
            <person name="Rosa I.A."/>
            <person name="Tasca T."/>
            <person name="Bogo M.R."/>
            <person name="de Souza W."/>
        </authorList>
    </citation>
    <scope>NUCLEOTIDE SEQUENCE [LARGE SCALE GENOMIC DNA]</scope>
    <source>
        <strain evidence="9">K</strain>
    </source>
</reference>
<dbReference type="Proteomes" id="UP000179807">
    <property type="component" value="Unassembled WGS sequence"/>
</dbReference>
<evidence type="ECO:0000256" key="7">
    <source>
        <dbReference type="ARBA" id="ARBA00022807"/>
    </source>
</evidence>
<keyword evidence="6" id="KW-0378">Hydrolase</keyword>
<dbReference type="GO" id="GO:0006508">
    <property type="term" value="P:proteolysis"/>
    <property type="evidence" value="ECO:0007669"/>
    <property type="project" value="UniProtKB-KW"/>
</dbReference>
<dbReference type="PANTHER" id="PTHR24006:SF888">
    <property type="entry name" value="UBIQUITIN CARBOXYL-TERMINAL HYDROLASE 30"/>
    <property type="match status" value="1"/>
</dbReference>
<comment type="caution">
    <text evidence="9">The sequence shown here is derived from an EMBL/GenBank/DDBJ whole genome shotgun (WGS) entry which is preliminary data.</text>
</comment>
<name>A0A1J4KP55_9EUKA</name>
<dbReference type="PANTHER" id="PTHR24006">
    <property type="entry name" value="UBIQUITIN CARBOXYL-TERMINAL HYDROLASE"/>
    <property type="match status" value="1"/>
</dbReference>
<evidence type="ECO:0000256" key="3">
    <source>
        <dbReference type="ARBA" id="ARBA00012759"/>
    </source>
</evidence>
<dbReference type="GO" id="GO:0004843">
    <property type="term" value="F:cysteine-type deubiquitinase activity"/>
    <property type="evidence" value="ECO:0007669"/>
    <property type="project" value="UniProtKB-EC"/>
</dbReference>
<evidence type="ECO:0000259" key="8">
    <source>
        <dbReference type="PROSITE" id="PS50235"/>
    </source>
</evidence>
<evidence type="ECO:0000313" key="10">
    <source>
        <dbReference type="Proteomes" id="UP000179807"/>
    </source>
</evidence>
<proteinExistence type="inferred from homology"/>
<dbReference type="Gene3D" id="3.90.70.10">
    <property type="entry name" value="Cysteine proteinases"/>
    <property type="match status" value="1"/>
</dbReference>
<dbReference type="EMBL" id="MLAK01000586">
    <property type="protein sequence ID" value="OHT11486.1"/>
    <property type="molecule type" value="Genomic_DNA"/>
</dbReference>
<dbReference type="OrthoDB" id="292964at2759"/>
<keyword evidence="4" id="KW-0645">Protease</keyword>
<dbReference type="RefSeq" id="XP_068364622.1">
    <property type="nucleotide sequence ID" value="XM_068500525.1"/>
</dbReference>
<dbReference type="EC" id="3.4.19.12" evidence="3"/>
<dbReference type="GO" id="GO:0016579">
    <property type="term" value="P:protein deubiquitination"/>
    <property type="evidence" value="ECO:0007669"/>
    <property type="project" value="InterPro"/>
</dbReference>
<dbReference type="InterPro" id="IPR038765">
    <property type="entry name" value="Papain-like_cys_pep_sf"/>
</dbReference>
<dbReference type="GO" id="GO:0005634">
    <property type="term" value="C:nucleus"/>
    <property type="evidence" value="ECO:0007669"/>
    <property type="project" value="TreeGrafter"/>
</dbReference>
<keyword evidence="10" id="KW-1185">Reference proteome</keyword>
<feature type="domain" description="USP" evidence="8">
    <location>
        <begin position="219"/>
        <end position="517"/>
    </location>
</feature>
<accession>A0A1J4KP55</accession>
<dbReference type="SUPFAM" id="SSF54001">
    <property type="entry name" value="Cysteine proteinases"/>
    <property type="match status" value="1"/>
</dbReference>
<evidence type="ECO:0000313" key="9">
    <source>
        <dbReference type="EMBL" id="OHT11486.1"/>
    </source>
</evidence>
<dbReference type="GO" id="GO:0005829">
    <property type="term" value="C:cytosol"/>
    <property type="evidence" value="ECO:0007669"/>
    <property type="project" value="TreeGrafter"/>
</dbReference>
<keyword evidence="5" id="KW-0833">Ubl conjugation pathway</keyword>
<evidence type="ECO:0000256" key="6">
    <source>
        <dbReference type="ARBA" id="ARBA00022801"/>
    </source>
</evidence>
<dbReference type="PROSITE" id="PS00973">
    <property type="entry name" value="USP_2"/>
    <property type="match status" value="1"/>
</dbReference>
<sequence length="1081" mass="126494">MNRCYDIILPKCEVIDGSPSAHQIKYQNNEYFEIIFFYNQYEKTFQVNIYSNIERKLIIRFNIKNQMGKCKSKKLNFPLSDVTKLSSLNANDFEIDDGFYLNISFENVQEIVQVNSQSNCPTIEENSQSNSSLNKNDNIIQNKKPKCLQQVISQKKSKLPNPLSLISNTKNNNQHITLNNNNNNTIKSLNNNNHNQNHYNNRNNHLITNIYKGITEDYVGLPNQGSTCYLSSLIQVFFHLKKFRKSIFEKNVPFDHENPIFCLKLLFRDLQMKKPRRSTKYFTNSLGWNQKNINSSQDVTEFYKFLCNDVIKIAPIDIFEGEITVTTICNETNYYQTTKEIFHDIMISIENVGSITESLHNYLSPFILTGPYKRHQNFDEIRQISFSKFPSVLVIELKRFWFNSKTSKCEKLNSVVIFPDELDISAITPDFSSIYNSNYQPIPISNEIKPKYKLFAVIAHIGSLNKGHYVSFINPDMNDKWYEFDDNKVSRVEKDVAFNLCYGEKNMNAYMIFYVDMNKKDDLFTNKFTIPEYVLNFVPLTPKEPPKQFSMNDEEGFMKNILLVKSSFLNMDVKKAIPFEFGKSIKEIYQHVAESFKKDPMKIRIWECSTIFLENILDPGNVLTKEIKNIWFIQDKNEEEPYIIDRENQIIVFLSFFFPSSNLSGKRNESRLHYVGSFTFSLYDQIFKIYDKIYEKLNFFEIKLMTHLFSKDTSRILDANKSFIDECITSNGQFLVVQPTIEECFPFPLEIYQNFIENKYFNYALNNEKSKGDEFDVNYENLPKYDEVTTERDDLTFDLYLESMINKVPFVIFDIQNPEIPLAELVMRKKCSVDHFKEVIASTVGYNYDASTDSIFLFKNSDTSSIMKDYSVTMSLFKNSVNPTKLYFLLAKEVTKFVGYSMFFIKVQYHERNYVLLYQRNDKKPQIEKHLIENGIIPDVTVNPNIKLRYLLVDHSKIFTIFNDNDSIPNEKFSLLIENVPEYQNDADIHLLKVSQCKPYNKDLNLFGTPFIIGIKSNELCLEMKEKIASILHCAKSRIRVLIMEDDDDPDNGNGKYKKISDEDNVLTLLDGSDYIYVCIE</sequence>
<organism evidence="9 10">
    <name type="scientific">Tritrichomonas foetus</name>
    <dbReference type="NCBI Taxonomy" id="1144522"/>
    <lineage>
        <taxon>Eukaryota</taxon>
        <taxon>Metamonada</taxon>
        <taxon>Parabasalia</taxon>
        <taxon>Tritrichomonadida</taxon>
        <taxon>Tritrichomonadidae</taxon>
        <taxon>Tritrichomonas</taxon>
    </lineage>
</organism>
<comment type="similarity">
    <text evidence="2">Belongs to the peptidase C19 family.</text>
</comment>
<dbReference type="InterPro" id="IPR028889">
    <property type="entry name" value="USP"/>
</dbReference>
<dbReference type="InterPro" id="IPR050164">
    <property type="entry name" value="Peptidase_C19"/>
</dbReference>
<dbReference type="InterPro" id="IPR001394">
    <property type="entry name" value="Peptidase_C19_UCH"/>
</dbReference>
<dbReference type="GeneID" id="94835229"/>
<evidence type="ECO:0000256" key="4">
    <source>
        <dbReference type="ARBA" id="ARBA00022670"/>
    </source>
</evidence>
<keyword evidence="7" id="KW-0788">Thiol protease</keyword>